<reference evidence="2 3" key="1">
    <citation type="journal article" date="2015" name="Genome Announc.">
        <title>Complete Genome Sequence of Cupriavidus basilensis 4G11, Isolated from the Oak Ridge Field Research Center Site.</title>
        <authorList>
            <person name="Ray J."/>
            <person name="Waters R.J."/>
            <person name="Skerker J.M."/>
            <person name="Kuehl J.V."/>
            <person name="Price M.N."/>
            <person name="Huang J."/>
            <person name="Chakraborty R."/>
            <person name="Arkin A.P."/>
            <person name="Deutschbauer A."/>
        </authorList>
    </citation>
    <scope>NUCLEOTIDE SEQUENCE [LARGE SCALE GENOMIC DNA]</scope>
    <source>
        <strain evidence="2">4G11</strain>
    </source>
</reference>
<dbReference type="STRING" id="68895.RR42_m2153"/>
<dbReference type="PANTHER" id="PTHR43433">
    <property type="entry name" value="HYDROLASE, ALPHA/BETA FOLD FAMILY PROTEIN"/>
    <property type="match status" value="1"/>
</dbReference>
<dbReference type="Proteomes" id="UP000031843">
    <property type="component" value="Chromosome main"/>
</dbReference>
<dbReference type="GO" id="GO:0047570">
    <property type="term" value="F:3-oxoadipate enol-lactonase activity"/>
    <property type="evidence" value="ECO:0007669"/>
    <property type="project" value="UniProtKB-EC"/>
</dbReference>
<evidence type="ECO:0000259" key="1">
    <source>
        <dbReference type="Pfam" id="PF00561"/>
    </source>
</evidence>
<protein>
    <submittedName>
        <fullName evidence="2">Beta-ketoadipate enol-lactone hydrolase</fullName>
        <ecNumber evidence="2">3.1.1.24</ecNumber>
    </submittedName>
</protein>
<dbReference type="InterPro" id="IPR026968">
    <property type="entry name" value="PcaD/CatD"/>
</dbReference>
<dbReference type="EC" id="3.1.1.24" evidence="2"/>
<proteinExistence type="predicted"/>
<sequence length="259" mass="27778">MPFAEFPGVRLHYRLDGDDTLPVLVLANSLGTNLDMWNPQIEAFAKHFRVLRYDTRGHGQSSVTPGPYTIPQLGEDVIALLDALKIDRAHFCGLSMGGITGMWLALNHAGRFDKVVLCNTAAYIGPAENWTNRAAAVERDGVGSIANAVVDKWLTPGYAAGQPALVQLLQAMLSATDAAGYAANCRAVRDSDLRDAVAGITRPTLVIAGSGDIPTPPHDGQYLAQKIPGARYAELDAAHLSNLEQVEGFTDAVLEFLQN</sequence>
<name>A0A0C4Y9A4_9BURK</name>
<dbReference type="EMBL" id="CP010536">
    <property type="protein sequence ID" value="AJG19545.1"/>
    <property type="molecule type" value="Genomic_DNA"/>
</dbReference>
<gene>
    <name evidence="2" type="ORF">RR42_m2153</name>
</gene>
<dbReference type="AlphaFoldDB" id="A0A0C4Y9A4"/>
<keyword evidence="3" id="KW-1185">Reference proteome</keyword>
<evidence type="ECO:0000313" key="3">
    <source>
        <dbReference type="Proteomes" id="UP000031843"/>
    </source>
</evidence>
<dbReference type="Pfam" id="PF00561">
    <property type="entry name" value="Abhydrolase_1"/>
    <property type="match status" value="1"/>
</dbReference>
<accession>A0A0C4Y9A4</accession>
<dbReference type="GO" id="GO:0042952">
    <property type="term" value="P:beta-ketoadipate pathway"/>
    <property type="evidence" value="ECO:0007669"/>
    <property type="project" value="InterPro"/>
</dbReference>
<keyword evidence="2" id="KW-0378">Hydrolase</keyword>
<dbReference type="NCBIfam" id="TIGR02427">
    <property type="entry name" value="protocat_pcaD"/>
    <property type="match status" value="1"/>
</dbReference>
<dbReference type="InterPro" id="IPR029058">
    <property type="entry name" value="AB_hydrolase_fold"/>
</dbReference>
<dbReference type="Gene3D" id="3.40.50.1820">
    <property type="entry name" value="alpha/beta hydrolase"/>
    <property type="match status" value="1"/>
</dbReference>
<dbReference type="KEGG" id="cbw:RR42_m2153"/>
<dbReference type="OrthoDB" id="9793083at2"/>
<dbReference type="InterPro" id="IPR000073">
    <property type="entry name" value="AB_hydrolase_1"/>
</dbReference>
<organism evidence="2 3">
    <name type="scientific">Cupriavidus basilensis</name>
    <dbReference type="NCBI Taxonomy" id="68895"/>
    <lineage>
        <taxon>Bacteria</taxon>
        <taxon>Pseudomonadati</taxon>
        <taxon>Pseudomonadota</taxon>
        <taxon>Betaproteobacteria</taxon>
        <taxon>Burkholderiales</taxon>
        <taxon>Burkholderiaceae</taxon>
        <taxon>Cupriavidus</taxon>
    </lineage>
</organism>
<dbReference type="SUPFAM" id="SSF53474">
    <property type="entry name" value="alpha/beta-Hydrolases"/>
    <property type="match status" value="1"/>
</dbReference>
<dbReference type="InterPro" id="IPR050471">
    <property type="entry name" value="AB_hydrolase"/>
</dbReference>
<evidence type="ECO:0000313" key="2">
    <source>
        <dbReference type="EMBL" id="AJG19545.1"/>
    </source>
</evidence>
<dbReference type="PANTHER" id="PTHR43433:SF5">
    <property type="entry name" value="AB HYDROLASE-1 DOMAIN-CONTAINING PROTEIN"/>
    <property type="match status" value="1"/>
</dbReference>
<dbReference type="RefSeq" id="WP_043346451.1">
    <property type="nucleotide sequence ID" value="NZ_CP010536.1"/>
</dbReference>
<feature type="domain" description="AB hydrolase-1" evidence="1">
    <location>
        <begin position="22"/>
        <end position="130"/>
    </location>
</feature>
<dbReference type="PRINTS" id="PR00111">
    <property type="entry name" value="ABHYDROLASE"/>
</dbReference>